<accession>A0A1V0FYR3</accession>
<keyword evidence="4" id="KW-0472">Membrane</keyword>
<evidence type="ECO:0000256" key="5">
    <source>
        <dbReference type="ARBA" id="ARBA00023180"/>
    </source>
</evidence>
<dbReference type="InterPro" id="IPR001812">
    <property type="entry name" value="Trypano_VSG_A_N_dom"/>
</dbReference>
<comment type="subcellular location">
    <subcellularLocation>
        <location evidence="1">Cell membrane</location>
        <topology evidence="1">Lipid-anchor</topology>
        <topology evidence="1">GPI-anchor</topology>
    </subcellularLocation>
</comment>
<evidence type="ECO:0000256" key="7">
    <source>
        <dbReference type="SAM" id="MobiDB-lite"/>
    </source>
</evidence>
<evidence type="ECO:0000259" key="8">
    <source>
        <dbReference type="Pfam" id="PF00913"/>
    </source>
</evidence>
<evidence type="ECO:0000256" key="3">
    <source>
        <dbReference type="ARBA" id="ARBA00022622"/>
    </source>
</evidence>
<keyword evidence="3" id="KW-0336">GPI-anchor</keyword>
<dbReference type="GO" id="GO:0042783">
    <property type="term" value="P:symbiont-mediated evasion of host immune response"/>
    <property type="evidence" value="ECO:0007669"/>
    <property type="project" value="InterPro"/>
</dbReference>
<reference evidence="9" key="1">
    <citation type="submission" date="2016-12" db="EMBL/GenBank/DDBJ databases">
        <title>Extending the VSGnome of Trypanosoma brucei strain TREU927.</title>
        <authorList>
            <person name="Cross G.A."/>
        </authorList>
    </citation>
    <scope>NUCLEOTIDE SEQUENCE</scope>
    <source>
        <strain evidence="9">Tb927.99.2118</strain>
    </source>
</reference>
<evidence type="ECO:0000256" key="1">
    <source>
        <dbReference type="ARBA" id="ARBA00004609"/>
    </source>
</evidence>
<dbReference type="Pfam" id="PF00913">
    <property type="entry name" value="Trypan_glycop"/>
    <property type="match status" value="1"/>
</dbReference>
<feature type="compositionally biased region" description="Basic and acidic residues" evidence="7">
    <location>
        <begin position="142"/>
        <end position="154"/>
    </location>
</feature>
<dbReference type="EMBL" id="KY404748">
    <property type="protein sequence ID" value="ARB50999.1"/>
    <property type="molecule type" value="Genomic_DNA"/>
</dbReference>
<dbReference type="SUPFAM" id="SSF58087">
    <property type="entry name" value="Variant surface glycoprotein (N-terminal domain)"/>
    <property type="match status" value="1"/>
</dbReference>
<dbReference type="VEuPathDB" id="TriTrypDB:Tb427_000259600"/>
<organism evidence="9">
    <name type="scientific">Trypanosoma brucei</name>
    <dbReference type="NCBI Taxonomy" id="5691"/>
    <lineage>
        <taxon>Eukaryota</taxon>
        <taxon>Discoba</taxon>
        <taxon>Euglenozoa</taxon>
        <taxon>Kinetoplastea</taxon>
        <taxon>Metakinetoplastina</taxon>
        <taxon>Trypanosomatida</taxon>
        <taxon>Trypanosomatidae</taxon>
        <taxon>Trypanosoma</taxon>
    </lineage>
</organism>
<evidence type="ECO:0000256" key="4">
    <source>
        <dbReference type="ARBA" id="ARBA00023136"/>
    </source>
</evidence>
<dbReference type="Gene3D" id="1.10.470.10">
    <property type="entry name" value="Variant Surface Glycoprotein, subunit A, domain 2"/>
    <property type="match status" value="1"/>
</dbReference>
<evidence type="ECO:0000256" key="2">
    <source>
        <dbReference type="ARBA" id="ARBA00022475"/>
    </source>
</evidence>
<keyword evidence="2" id="KW-1003">Cell membrane</keyword>
<evidence type="ECO:0000256" key="6">
    <source>
        <dbReference type="ARBA" id="ARBA00023288"/>
    </source>
</evidence>
<keyword evidence="5" id="KW-0325">Glycoprotein</keyword>
<feature type="domain" description="Trypanosome variant surface glycoprotein A-type N-terminal" evidence="8">
    <location>
        <begin position="2"/>
        <end position="120"/>
    </location>
</feature>
<sequence length="154" mass="16945">MASLKTSSEPKHKIWKDAFITVDAIDKLDTSQHDNQTDDNTPTAELEQAVTAILADTKTNAEQTPQTNTLRLFAKPISKTIERFIENVEKHPLKNGNLGVTEDIKLGDITGVPKLTNLLLRITLAVTQTKDKLENELATGKPGEDVKATGEKQK</sequence>
<evidence type="ECO:0000313" key="9">
    <source>
        <dbReference type="EMBL" id="ARB50999.1"/>
    </source>
</evidence>
<keyword evidence="6" id="KW-0449">Lipoprotein</keyword>
<dbReference type="GO" id="GO:0005886">
    <property type="term" value="C:plasma membrane"/>
    <property type="evidence" value="ECO:0007669"/>
    <property type="project" value="UniProtKB-SubCell"/>
</dbReference>
<dbReference type="AlphaFoldDB" id="A0A1V0FYR3"/>
<name>A0A1V0FYR3_9TRYP</name>
<feature type="region of interest" description="Disordered" evidence="7">
    <location>
        <begin position="131"/>
        <end position="154"/>
    </location>
</feature>
<proteinExistence type="predicted"/>
<protein>
    <submittedName>
        <fullName evidence="9">Variant surface glycoprotein</fullName>
    </submittedName>
</protein>
<dbReference type="GO" id="GO:0098552">
    <property type="term" value="C:side of membrane"/>
    <property type="evidence" value="ECO:0007669"/>
    <property type="project" value="UniProtKB-KW"/>
</dbReference>